<organism evidence="3 4">
    <name type="scientific">Linnemannia schmuckeri</name>
    <dbReference type="NCBI Taxonomy" id="64567"/>
    <lineage>
        <taxon>Eukaryota</taxon>
        <taxon>Fungi</taxon>
        <taxon>Fungi incertae sedis</taxon>
        <taxon>Mucoromycota</taxon>
        <taxon>Mortierellomycotina</taxon>
        <taxon>Mortierellomycetes</taxon>
        <taxon>Mortierellales</taxon>
        <taxon>Mortierellaceae</taxon>
        <taxon>Linnemannia</taxon>
    </lineage>
</organism>
<dbReference type="OrthoDB" id="2274644at2759"/>
<evidence type="ECO:0000313" key="3">
    <source>
        <dbReference type="EMBL" id="KAF9141841.1"/>
    </source>
</evidence>
<dbReference type="AlphaFoldDB" id="A0A9P5RQ75"/>
<dbReference type="PANTHER" id="PTHR12271:SF40">
    <property type="entry name" value="POLY(A) RNA POLYMERASE GLD2"/>
    <property type="match status" value="1"/>
</dbReference>
<dbReference type="GO" id="GO:0031123">
    <property type="term" value="P:RNA 3'-end processing"/>
    <property type="evidence" value="ECO:0007669"/>
    <property type="project" value="TreeGrafter"/>
</dbReference>
<dbReference type="Gene3D" id="1.10.1410.10">
    <property type="match status" value="1"/>
</dbReference>
<accession>A0A9P5RQ75</accession>
<dbReference type="GO" id="GO:0010605">
    <property type="term" value="P:negative regulation of macromolecule metabolic process"/>
    <property type="evidence" value="ECO:0007669"/>
    <property type="project" value="UniProtKB-ARBA"/>
</dbReference>
<dbReference type="GO" id="GO:0005737">
    <property type="term" value="C:cytoplasm"/>
    <property type="evidence" value="ECO:0007669"/>
    <property type="project" value="UniProtKB-SubCell"/>
</dbReference>
<dbReference type="GO" id="GO:0046872">
    <property type="term" value="F:metal ion binding"/>
    <property type="evidence" value="ECO:0007669"/>
    <property type="project" value="UniProtKB-KW"/>
</dbReference>
<reference evidence="3" key="1">
    <citation type="journal article" date="2020" name="Fungal Divers.">
        <title>Resolving the Mortierellaceae phylogeny through synthesis of multi-gene phylogenetics and phylogenomics.</title>
        <authorList>
            <person name="Vandepol N."/>
            <person name="Liber J."/>
            <person name="Desiro A."/>
            <person name="Na H."/>
            <person name="Kennedy M."/>
            <person name="Barry K."/>
            <person name="Grigoriev I.V."/>
            <person name="Miller A.N."/>
            <person name="O'Donnell K."/>
            <person name="Stajich J.E."/>
            <person name="Bonito G."/>
        </authorList>
    </citation>
    <scope>NUCLEOTIDE SEQUENCE</scope>
    <source>
        <strain evidence="3">NRRL 6426</strain>
    </source>
</reference>
<gene>
    <name evidence="3" type="ORF">BG015_001110</name>
</gene>
<dbReference type="Proteomes" id="UP000748756">
    <property type="component" value="Unassembled WGS sequence"/>
</dbReference>
<dbReference type="InterPro" id="IPR043519">
    <property type="entry name" value="NT_sf"/>
</dbReference>
<dbReference type="Pfam" id="PF22600">
    <property type="entry name" value="MTPAP-like_central"/>
    <property type="match status" value="1"/>
</dbReference>
<feature type="region of interest" description="Disordered" evidence="1">
    <location>
        <begin position="172"/>
        <end position="192"/>
    </location>
</feature>
<name>A0A9P5RQ75_9FUNG</name>
<evidence type="ECO:0000256" key="1">
    <source>
        <dbReference type="SAM" id="MobiDB-lite"/>
    </source>
</evidence>
<dbReference type="InterPro" id="IPR054708">
    <property type="entry name" value="MTPAP-like_central"/>
</dbReference>
<evidence type="ECO:0000313" key="4">
    <source>
        <dbReference type="Proteomes" id="UP000748756"/>
    </source>
</evidence>
<dbReference type="EMBL" id="JAAAUQ010001199">
    <property type="protein sequence ID" value="KAF9141841.1"/>
    <property type="molecule type" value="Genomic_DNA"/>
</dbReference>
<feature type="compositionally biased region" description="Basic and acidic residues" evidence="1">
    <location>
        <begin position="206"/>
        <end position="232"/>
    </location>
</feature>
<comment type="caution">
    <text evidence="3">The sequence shown here is derived from an EMBL/GenBank/DDBJ whole genome shotgun (WGS) entry which is preliminary data.</text>
</comment>
<keyword evidence="4" id="KW-1185">Reference proteome</keyword>
<protein>
    <recommendedName>
        <fullName evidence="2">Poly(A) RNA polymerase mitochondrial-like central palm domain-containing protein</fullName>
    </recommendedName>
</protein>
<dbReference type="GO" id="GO:1990817">
    <property type="term" value="F:poly(A) RNA polymerase activity"/>
    <property type="evidence" value="ECO:0007669"/>
    <property type="project" value="UniProtKB-EC"/>
</dbReference>
<dbReference type="PANTHER" id="PTHR12271">
    <property type="entry name" value="POLY A POLYMERASE CID PAP -RELATED"/>
    <property type="match status" value="1"/>
</dbReference>
<proteinExistence type="predicted"/>
<feature type="region of interest" description="Disordered" evidence="1">
    <location>
        <begin position="204"/>
        <end position="232"/>
    </location>
</feature>
<dbReference type="SUPFAM" id="SSF81631">
    <property type="entry name" value="PAP/OAS1 substrate-binding domain"/>
    <property type="match status" value="1"/>
</dbReference>
<evidence type="ECO:0000259" key="2">
    <source>
        <dbReference type="Pfam" id="PF22600"/>
    </source>
</evidence>
<feature type="domain" description="Poly(A) RNA polymerase mitochondrial-like central palm" evidence="2">
    <location>
        <begin position="267"/>
        <end position="342"/>
    </location>
</feature>
<dbReference type="SUPFAM" id="SSF81301">
    <property type="entry name" value="Nucleotidyltransferase"/>
    <property type="match status" value="1"/>
</dbReference>
<dbReference type="Gene3D" id="3.30.460.10">
    <property type="entry name" value="Beta Polymerase, domain 2"/>
    <property type="match status" value="1"/>
</dbReference>
<feature type="compositionally biased region" description="Basic residues" evidence="1">
    <location>
        <begin position="172"/>
        <end position="183"/>
    </location>
</feature>
<sequence>MDRNPLRLFLFELSGKHLSDNNECNITHISNALLIAWQIHKRRPYLFNRLFDRSISKNDLIGSNIKQYINTTRRYTYSIFPHQPSVNTRHIPYRIVGINKQGVSIKEFVTLPSLSSPDTQTFFDRYAALVPSQYHDDFATLVLCLRVAFWKHGGSGGPTCLLSNGVEGVTKFSKRHNDKKRNRPTNTRFPPGELERLRLAAQKLQTDAEERQNQEWARSEAFKKEQQEKRQQDNMRILQERVEAERVEAERVEAERVEAKRRPYCRRSDADFTTYNFAQSFHEGDPIEVLAKALRRAGCQSVMTIANARMPIIKVTAQGVQCDMSMYRPMGVSNSKFIGAYRRISKAPHALHIAWGPEILSGSAGYLSSALALMLIVFLQDVTSPPILPRLQQQDRSRMEARNIDGYDCSFDHDRTHYRAFGNANTKQAAQLLMDFCQFYGYTFDYATQEVNSCLGVIKARSFDPPPRSEWDQRPKDWSLCVLDPFITGRNVAGNCRENNVAEIQKCFRDAFNAFGAGDVRTAFKVKKPSKKIIYSQLLR</sequence>